<name>A0ABP3H357_9ALTE</name>
<proteinExistence type="predicted"/>
<feature type="transmembrane region" description="Helical" evidence="1">
    <location>
        <begin position="77"/>
        <end position="101"/>
    </location>
</feature>
<dbReference type="EMBL" id="BAAAEI010000014">
    <property type="protein sequence ID" value="GAA0361013.1"/>
    <property type="molecule type" value="Genomic_DNA"/>
</dbReference>
<dbReference type="Proteomes" id="UP001501757">
    <property type="component" value="Unassembled WGS sequence"/>
</dbReference>
<accession>A0ABP3H357</accession>
<keyword evidence="1" id="KW-0472">Membrane</keyword>
<evidence type="ECO:0000256" key="1">
    <source>
        <dbReference type="SAM" id="Phobius"/>
    </source>
</evidence>
<comment type="caution">
    <text evidence="2">The sequence shown here is derived from an EMBL/GenBank/DDBJ whole genome shotgun (WGS) entry which is preliminary data.</text>
</comment>
<evidence type="ECO:0000313" key="2">
    <source>
        <dbReference type="EMBL" id="GAA0361013.1"/>
    </source>
</evidence>
<sequence length="107" mass="12383">MQDILLKLTHLLHPYYMEVAMTLVATLLVVYGDVVNKHIKRMLSPYHFVLRTLVFVLICAFGYGAFILFVTPFTKQLILMLPAMYQGIVIVSVFLLLGYLAEQRRYI</sequence>
<organism evidence="2 3">
    <name type="scientific">Bowmanella denitrificans</name>
    <dbReference type="NCBI Taxonomy" id="366582"/>
    <lineage>
        <taxon>Bacteria</taxon>
        <taxon>Pseudomonadati</taxon>
        <taxon>Pseudomonadota</taxon>
        <taxon>Gammaproteobacteria</taxon>
        <taxon>Alteromonadales</taxon>
        <taxon>Alteromonadaceae</taxon>
        <taxon>Bowmanella</taxon>
    </lineage>
</organism>
<reference evidence="3" key="1">
    <citation type="journal article" date="2019" name="Int. J. Syst. Evol. Microbiol.">
        <title>The Global Catalogue of Microorganisms (GCM) 10K type strain sequencing project: providing services to taxonomists for standard genome sequencing and annotation.</title>
        <authorList>
            <consortium name="The Broad Institute Genomics Platform"/>
            <consortium name="The Broad Institute Genome Sequencing Center for Infectious Disease"/>
            <person name="Wu L."/>
            <person name="Ma J."/>
        </authorList>
    </citation>
    <scope>NUCLEOTIDE SEQUENCE [LARGE SCALE GENOMIC DNA]</scope>
    <source>
        <strain evidence="3">JCM 13378</strain>
    </source>
</reference>
<feature type="transmembrane region" description="Helical" evidence="1">
    <location>
        <begin position="48"/>
        <end position="71"/>
    </location>
</feature>
<evidence type="ECO:0000313" key="3">
    <source>
        <dbReference type="Proteomes" id="UP001501757"/>
    </source>
</evidence>
<protein>
    <submittedName>
        <fullName evidence="2">DUF3392 domain-containing protein</fullName>
    </submittedName>
</protein>
<keyword evidence="1" id="KW-0812">Transmembrane</keyword>
<keyword evidence="1" id="KW-1133">Transmembrane helix</keyword>
<feature type="transmembrane region" description="Helical" evidence="1">
    <location>
        <begin position="15"/>
        <end position="36"/>
    </location>
</feature>
<gene>
    <name evidence="2" type="ORF">GCM10009092_26650</name>
</gene>
<keyword evidence="3" id="KW-1185">Reference proteome</keyword>
<dbReference type="RefSeq" id="WP_343845519.1">
    <property type="nucleotide sequence ID" value="NZ_BAAAEI010000014.1"/>
</dbReference>
<dbReference type="InterPro" id="IPR021813">
    <property type="entry name" value="DUF3392"/>
</dbReference>
<dbReference type="Pfam" id="PF11872">
    <property type="entry name" value="DUF3392"/>
    <property type="match status" value="1"/>
</dbReference>